<sequence>MLVVGCRQCPGSLAVCRNRRNVVVPKAVPQEGNGTLEKLDREIAKAEAALEEFKVKIEKAGPKAPEWQQQAWAQEMLFRMRVFETLLQERLQARVKGESAG</sequence>
<accession>A0A150GMW1</accession>
<dbReference type="Proteomes" id="UP000075714">
    <property type="component" value="Unassembled WGS sequence"/>
</dbReference>
<reference evidence="2" key="1">
    <citation type="journal article" date="2016" name="Nat. Commun.">
        <title>The Gonium pectorale genome demonstrates co-option of cell cycle regulation during the evolution of multicellularity.</title>
        <authorList>
            <person name="Hanschen E.R."/>
            <person name="Marriage T.N."/>
            <person name="Ferris P.J."/>
            <person name="Hamaji T."/>
            <person name="Toyoda A."/>
            <person name="Fujiyama A."/>
            <person name="Neme R."/>
            <person name="Noguchi H."/>
            <person name="Minakuchi Y."/>
            <person name="Suzuki M."/>
            <person name="Kawai-Toyooka H."/>
            <person name="Smith D.R."/>
            <person name="Sparks H."/>
            <person name="Anderson J."/>
            <person name="Bakaric R."/>
            <person name="Luria V."/>
            <person name="Karger A."/>
            <person name="Kirschner M.W."/>
            <person name="Durand P.M."/>
            <person name="Michod R.E."/>
            <person name="Nozaki H."/>
            <person name="Olson B.J."/>
        </authorList>
    </citation>
    <scope>NUCLEOTIDE SEQUENCE [LARGE SCALE GENOMIC DNA]</scope>
    <source>
        <strain evidence="2">NIES-2863</strain>
    </source>
</reference>
<dbReference type="EMBL" id="LSYV01000014">
    <property type="protein sequence ID" value="KXZ51206.1"/>
    <property type="molecule type" value="Genomic_DNA"/>
</dbReference>
<evidence type="ECO:0000313" key="2">
    <source>
        <dbReference type="Proteomes" id="UP000075714"/>
    </source>
</evidence>
<name>A0A150GMW1_GONPE</name>
<protein>
    <submittedName>
        <fullName evidence="1">Uncharacterized protein</fullName>
    </submittedName>
</protein>
<gene>
    <name evidence="1" type="ORF">GPECTOR_13g693</name>
</gene>
<comment type="caution">
    <text evidence="1">The sequence shown here is derived from an EMBL/GenBank/DDBJ whole genome shotgun (WGS) entry which is preliminary data.</text>
</comment>
<proteinExistence type="predicted"/>
<dbReference type="AlphaFoldDB" id="A0A150GMW1"/>
<dbReference type="OrthoDB" id="845153at2759"/>
<organism evidence="1 2">
    <name type="scientific">Gonium pectorale</name>
    <name type="common">Green alga</name>
    <dbReference type="NCBI Taxonomy" id="33097"/>
    <lineage>
        <taxon>Eukaryota</taxon>
        <taxon>Viridiplantae</taxon>
        <taxon>Chlorophyta</taxon>
        <taxon>core chlorophytes</taxon>
        <taxon>Chlorophyceae</taxon>
        <taxon>CS clade</taxon>
        <taxon>Chlamydomonadales</taxon>
        <taxon>Volvocaceae</taxon>
        <taxon>Gonium</taxon>
    </lineage>
</organism>
<keyword evidence="2" id="KW-1185">Reference proteome</keyword>
<evidence type="ECO:0000313" key="1">
    <source>
        <dbReference type="EMBL" id="KXZ51206.1"/>
    </source>
</evidence>